<name>A0A382ERW0_9ZZZZ</name>
<evidence type="ECO:0000313" key="1">
    <source>
        <dbReference type="EMBL" id="SVB52894.1"/>
    </source>
</evidence>
<organism evidence="1">
    <name type="scientific">marine metagenome</name>
    <dbReference type="NCBI Taxonomy" id="408172"/>
    <lineage>
        <taxon>unclassified sequences</taxon>
        <taxon>metagenomes</taxon>
        <taxon>ecological metagenomes</taxon>
    </lineage>
</organism>
<reference evidence="1" key="1">
    <citation type="submission" date="2018-05" db="EMBL/GenBank/DDBJ databases">
        <authorList>
            <person name="Lanie J.A."/>
            <person name="Ng W.-L."/>
            <person name="Kazmierczak K.M."/>
            <person name="Andrzejewski T.M."/>
            <person name="Davidsen T.M."/>
            <person name="Wayne K.J."/>
            <person name="Tettelin H."/>
            <person name="Glass J.I."/>
            <person name="Rusch D."/>
            <person name="Podicherti R."/>
            <person name="Tsui H.-C.T."/>
            <person name="Winkler M.E."/>
        </authorList>
    </citation>
    <scope>NUCLEOTIDE SEQUENCE</scope>
</reference>
<sequence length="177" mass="20620">MNWSNKIKIQTILTLFLSSIIFGQDSNIAFPVEEIEKKLKHDEFEIFRFRDLRFEGDIGKRVILRYADKKDLQIKWRRALSGGHAFNNAPRFEIAAYELQKLFLDESDFVVPPTLARGYTLESYKSIEADADPTFKDPDIVLVMLQYWLNTVTVGGEVYNKEKFNTDPLYAKHFANT</sequence>
<accession>A0A382ERW0</accession>
<gene>
    <name evidence="1" type="ORF">METZ01_LOCUS205748</name>
</gene>
<protein>
    <submittedName>
        <fullName evidence="1">Uncharacterized protein</fullName>
    </submittedName>
</protein>
<dbReference type="AlphaFoldDB" id="A0A382ERW0"/>
<proteinExistence type="predicted"/>
<feature type="non-terminal residue" evidence="1">
    <location>
        <position position="177"/>
    </location>
</feature>
<dbReference type="EMBL" id="UINC01045755">
    <property type="protein sequence ID" value="SVB52894.1"/>
    <property type="molecule type" value="Genomic_DNA"/>
</dbReference>